<comment type="caution">
    <text evidence="5">The sequence shown here is derived from an EMBL/GenBank/DDBJ whole genome shotgun (WGS) entry which is preliminary data.</text>
</comment>
<name>A0ABX0L3S0_9NEIS</name>
<evidence type="ECO:0000256" key="3">
    <source>
        <dbReference type="ARBA" id="ARBA00023163"/>
    </source>
</evidence>
<keyword evidence="3" id="KW-0804">Transcription</keyword>
<dbReference type="CDD" id="cd00093">
    <property type="entry name" value="HTH_XRE"/>
    <property type="match status" value="1"/>
</dbReference>
<dbReference type="Proteomes" id="UP001515641">
    <property type="component" value="Unassembled WGS sequence"/>
</dbReference>
<evidence type="ECO:0000259" key="4">
    <source>
        <dbReference type="PROSITE" id="PS50943"/>
    </source>
</evidence>
<evidence type="ECO:0000313" key="5">
    <source>
        <dbReference type="EMBL" id="NHR04176.1"/>
    </source>
</evidence>
<keyword evidence="1" id="KW-0805">Transcription regulation</keyword>
<dbReference type="PANTHER" id="PTHR46797">
    <property type="entry name" value="HTH-TYPE TRANSCRIPTIONAL REGULATOR"/>
    <property type="match status" value="1"/>
</dbReference>
<evidence type="ECO:0000256" key="1">
    <source>
        <dbReference type="ARBA" id="ARBA00023015"/>
    </source>
</evidence>
<feature type="domain" description="HTH cro/C1-type" evidence="4">
    <location>
        <begin position="14"/>
        <end position="68"/>
    </location>
</feature>
<proteinExistence type="predicted"/>
<dbReference type="RefSeq" id="WP_166450720.1">
    <property type="nucleotide sequence ID" value="NZ_JAAOMA010000003.1"/>
</dbReference>
<dbReference type="SMART" id="SM00530">
    <property type="entry name" value="HTH_XRE"/>
    <property type="match status" value="1"/>
</dbReference>
<reference evidence="5 6" key="1">
    <citation type="submission" date="2020-03" db="EMBL/GenBank/DDBJ databases">
        <title>Draft genome sequence of environmentally isolated cultures.</title>
        <authorList>
            <person name="Wilson H.S."/>
            <person name="De Leon M.E."/>
        </authorList>
    </citation>
    <scope>NUCLEOTIDE SEQUENCE [LARGE SCALE GENOMIC DNA]</scope>
    <source>
        <strain evidence="5 6">HSC-31F16</strain>
    </source>
</reference>
<dbReference type="PROSITE" id="PS50943">
    <property type="entry name" value="HTH_CROC1"/>
    <property type="match status" value="1"/>
</dbReference>
<dbReference type="InterPro" id="IPR010982">
    <property type="entry name" value="Lambda_DNA-bd_dom_sf"/>
</dbReference>
<dbReference type="SUPFAM" id="SSF47413">
    <property type="entry name" value="lambda repressor-like DNA-binding domains"/>
    <property type="match status" value="1"/>
</dbReference>
<keyword evidence="6" id="KW-1185">Reference proteome</keyword>
<evidence type="ECO:0000313" key="6">
    <source>
        <dbReference type="Proteomes" id="UP001515641"/>
    </source>
</evidence>
<gene>
    <name evidence="5" type="ORF">HA052_03095</name>
</gene>
<dbReference type="Pfam" id="PF01381">
    <property type="entry name" value="HTH_3"/>
    <property type="match status" value="1"/>
</dbReference>
<keyword evidence="2" id="KW-0238">DNA-binding</keyword>
<dbReference type="PANTHER" id="PTHR46797:SF23">
    <property type="entry name" value="HTH-TYPE TRANSCRIPTIONAL REGULATOR SUTR"/>
    <property type="match status" value="1"/>
</dbReference>
<sequence>MAMPKSLIPLGQSIKKQRELLGLSQEKLADRCGFDRTYISMLERGKRNPSLLNLLRLADGLETSVSQLTEVFNGTESDR</sequence>
<dbReference type="InterPro" id="IPR001387">
    <property type="entry name" value="Cro/C1-type_HTH"/>
</dbReference>
<dbReference type="InterPro" id="IPR050807">
    <property type="entry name" value="TransReg_Diox_bact_type"/>
</dbReference>
<accession>A0ABX0L3S0</accession>
<dbReference type="EMBL" id="JAAOMA010000003">
    <property type="protein sequence ID" value="NHR04176.1"/>
    <property type="molecule type" value="Genomic_DNA"/>
</dbReference>
<evidence type="ECO:0000256" key="2">
    <source>
        <dbReference type="ARBA" id="ARBA00023125"/>
    </source>
</evidence>
<protein>
    <submittedName>
        <fullName evidence="5">Helix-turn-helix transcriptional regulator</fullName>
    </submittedName>
</protein>
<dbReference type="Gene3D" id="1.10.260.40">
    <property type="entry name" value="lambda repressor-like DNA-binding domains"/>
    <property type="match status" value="1"/>
</dbReference>
<organism evidence="5 6">
    <name type="scientific">Chromobacterium fluminis</name>
    <dbReference type="NCBI Taxonomy" id="3044269"/>
    <lineage>
        <taxon>Bacteria</taxon>
        <taxon>Pseudomonadati</taxon>
        <taxon>Pseudomonadota</taxon>
        <taxon>Betaproteobacteria</taxon>
        <taxon>Neisseriales</taxon>
        <taxon>Chromobacteriaceae</taxon>
        <taxon>Chromobacterium</taxon>
    </lineage>
</organism>